<keyword evidence="2" id="KW-0732">Signal</keyword>
<protein>
    <submittedName>
        <fullName evidence="4">PorT family protein</fullName>
    </submittedName>
</protein>
<feature type="domain" description="Outer membrane protein beta-barrel" evidence="3">
    <location>
        <begin position="113"/>
        <end position="265"/>
    </location>
</feature>
<dbReference type="AlphaFoldDB" id="A0A927AN28"/>
<feature type="region of interest" description="Disordered" evidence="1">
    <location>
        <begin position="48"/>
        <end position="113"/>
    </location>
</feature>
<feature type="compositionally biased region" description="Low complexity" evidence="1">
    <location>
        <begin position="51"/>
        <end position="78"/>
    </location>
</feature>
<evidence type="ECO:0000256" key="1">
    <source>
        <dbReference type="SAM" id="MobiDB-lite"/>
    </source>
</evidence>
<comment type="caution">
    <text evidence="4">The sequence shown here is derived from an EMBL/GenBank/DDBJ whole genome shotgun (WGS) entry which is preliminary data.</text>
</comment>
<feature type="compositionally biased region" description="Low complexity" evidence="1">
    <location>
        <begin position="85"/>
        <end position="113"/>
    </location>
</feature>
<keyword evidence="5" id="KW-1185">Reference proteome</keyword>
<evidence type="ECO:0000259" key="3">
    <source>
        <dbReference type="Pfam" id="PF13568"/>
    </source>
</evidence>
<evidence type="ECO:0000313" key="5">
    <source>
        <dbReference type="Proteomes" id="UP000598820"/>
    </source>
</evidence>
<name>A0A927AN28_9BACT</name>
<proteinExistence type="predicted"/>
<accession>A0A927AN28</accession>
<dbReference type="RefSeq" id="WP_190886846.1">
    <property type="nucleotide sequence ID" value="NZ_JACWZY010000006.1"/>
</dbReference>
<dbReference type="InterPro" id="IPR025665">
    <property type="entry name" value="Beta-barrel_OMP_2"/>
</dbReference>
<evidence type="ECO:0000256" key="2">
    <source>
        <dbReference type="SAM" id="SignalP"/>
    </source>
</evidence>
<dbReference type="Pfam" id="PF13568">
    <property type="entry name" value="OMP_b-brl_2"/>
    <property type="match status" value="1"/>
</dbReference>
<evidence type="ECO:0000313" key="4">
    <source>
        <dbReference type="EMBL" id="MBD2700994.1"/>
    </source>
</evidence>
<dbReference type="EMBL" id="JACWZY010000006">
    <property type="protein sequence ID" value="MBD2700994.1"/>
    <property type="molecule type" value="Genomic_DNA"/>
</dbReference>
<dbReference type="Proteomes" id="UP000598820">
    <property type="component" value="Unassembled WGS sequence"/>
</dbReference>
<sequence length="290" mass="29846">MKLLFSVLVLTVCQVGVSFAQTGSPAKPAGTSTQSTNRQQELYDQYHGVTKKSSTPSTAPTNTPTTSTPATSRPTPITQSAPTASGSTSGNTSGSMSGNTSGNMPVNTSGSSSGIRIGLRGGVTYPIFLESQPGVESGIGFTGGVTFNFGAGTLSFQPEVNYTRYTAKGRISTIGTITQASDFIEVPLFLKIASGTYDGNRFFVNIGPYGAYNTSASIDGKKFSLEGASGRIRFGAAAGLGAAIQAGPGHFTVEVRGLYSLGDTDDGFDTDSKTIFAQAAVGYIFPLGGR</sequence>
<feature type="signal peptide" evidence="2">
    <location>
        <begin position="1"/>
        <end position="20"/>
    </location>
</feature>
<reference evidence="4" key="1">
    <citation type="submission" date="2020-09" db="EMBL/GenBank/DDBJ databases">
        <authorList>
            <person name="Kim M.K."/>
        </authorList>
    </citation>
    <scope>NUCLEOTIDE SEQUENCE</scope>
    <source>
        <strain evidence="4">BT702</strain>
    </source>
</reference>
<feature type="chain" id="PRO_5037876813" evidence="2">
    <location>
        <begin position="21"/>
        <end position="290"/>
    </location>
</feature>
<organism evidence="4 5">
    <name type="scientific">Spirosoma profusum</name>
    <dbReference type="NCBI Taxonomy" id="2771354"/>
    <lineage>
        <taxon>Bacteria</taxon>
        <taxon>Pseudomonadati</taxon>
        <taxon>Bacteroidota</taxon>
        <taxon>Cytophagia</taxon>
        <taxon>Cytophagales</taxon>
        <taxon>Cytophagaceae</taxon>
        <taxon>Spirosoma</taxon>
    </lineage>
</organism>
<gene>
    <name evidence="4" type="ORF">IC229_10135</name>
</gene>